<dbReference type="InterPro" id="IPR042095">
    <property type="entry name" value="SUMF_sf"/>
</dbReference>
<reference evidence="3 4" key="1">
    <citation type="submission" date="2019-03" db="EMBL/GenBank/DDBJ databases">
        <title>Deep-cultivation of Planctomycetes and their phenomic and genomic characterization uncovers novel biology.</title>
        <authorList>
            <person name="Wiegand S."/>
            <person name="Jogler M."/>
            <person name="Boedeker C."/>
            <person name="Pinto D."/>
            <person name="Vollmers J."/>
            <person name="Rivas-Marin E."/>
            <person name="Kohn T."/>
            <person name="Peeters S.H."/>
            <person name="Heuer A."/>
            <person name="Rast P."/>
            <person name="Oberbeckmann S."/>
            <person name="Bunk B."/>
            <person name="Jeske O."/>
            <person name="Meyerdierks A."/>
            <person name="Storesund J.E."/>
            <person name="Kallscheuer N."/>
            <person name="Luecker S."/>
            <person name="Lage O.M."/>
            <person name="Pohl T."/>
            <person name="Merkel B.J."/>
            <person name="Hornburger P."/>
            <person name="Mueller R.-W."/>
            <person name="Bruemmer F."/>
            <person name="Labrenz M."/>
            <person name="Spormann A.M."/>
            <person name="Op den Camp H."/>
            <person name="Overmann J."/>
            <person name="Amann R."/>
            <person name="Jetten M.S.M."/>
            <person name="Mascher T."/>
            <person name="Medema M.H."/>
            <person name="Devos D.P."/>
            <person name="Kaster A.-K."/>
            <person name="Ovreas L."/>
            <person name="Rohde M."/>
            <person name="Galperin M.Y."/>
            <person name="Jogler C."/>
        </authorList>
    </citation>
    <scope>NUCLEOTIDE SEQUENCE [LARGE SCALE GENOMIC DNA]</scope>
    <source>
        <strain evidence="3 4">V144</strain>
    </source>
</reference>
<keyword evidence="3" id="KW-0808">Transferase</keyword>
<dbReference type="InterPro" id="IPR016187">
    <property type="entry name" value="CTDL_fold"/>
</dbReference>
<protein>
    <submittedName>
        <fullName evidence="3">Serine/threonine-protein kinase pkn1</fullName>
        <ecNumber evidence="3">2.7.11.1</ecNumber>
    </submittedName>
</protein>
<dbReference type="KEGG" id="gaw:V144x_16950"/>
<dbReference type="Gene3D" id="3.90.1580.10">
    <property type="entry name" value="paralog of FGE (formylglycine-generating enzyme)"/>
    <property type="match status" value="1"/>
</dbReference>
<feature type="signal peptide" evidence="1">
    <location>
        <begin position="1"/>
        <end position="25"/>
    </location>
</feature>
<dbReference type="EC" id="2.7.11.1" evidence="3"/>
<proteinExistence type="predicted"/>
<keyword evidence="3" id="KW-0418">Kinase</keyword>
<name>A0A517VTB4_9PLAN</name>
<evidence type="ECO:0000313" key="3">
    <source>
        <dbReference type="EMBL" id="QDT96242.1"/>
    </source>
</evidence>
<dbReference type="Proteomes" id="UP000318704">
    <property type="component" value="Chromosome"/>
</dbReference>
<dbReference type="AlphaFoldDB" id="A0A517VTB4"/>
<sequence precursor="true">MPHLMKRLTAFVFAAMMLSAVATNADDSTEPEPVLMTKHALTAKQAQAIQKAWADHLGVDMIVENSIGMQLCVIPPGTFPMGSPRDEVDRKGGERHQEVTLSKPFFIGRYEVTQGEWKRVMGPILRQRTVGAGDRFPVYQINHTEAAEFCRKLTQLDREAGKLPKGYEYRLPTDAEWEFACRAGTLTATYFGDKLSSKQANFDGGRPYNGAEEGPNLGRTAEVGSYPSNAWGLHDMHGNLCEWCLDWYHASAKGGVDPVQLMPAPQRLIRDGRHSYWGRYCRSANRYYAAPKDRRSSIGVRPVLTKLHLDK</sequence>
<dbReference type="EMBL" id="CP037920">
    <property type="protein sequence ID" value="QDT96242.1"/>
    <property type="molecule type" value="Genomic_DNA"/>
</dbReference>
<dbReference type="SUPFAM" id="SSF56436">
    <property type="entry name" value="C-type lectin-like"/>
    <property type="match status" value="1"/>
</dbReference>
<evidence type="ECO:0000256" key="1">
    <source>
        <dbReference type="SAM" id="SignalP"/>
    </source>
</evidence>
<dbReference type="InterPro" id="IPR051043">
    <property type="entry name" value="Sulfatase_Mod_Factor_Kinase"/>
</dbReference>
<feature type="chain" id="PRO_5022164213" evidence="1">
    <location>
        <begin position="26"/>
        <end position="311"/>
    </location>
</feature>
<gene>
    <name evidence="3" type="primary">pkn1_2</name>
    <name evidence="3" type="ORF">V144x_16950</name>
</gene>
<dbReference type="PANTHER" id="PTHR23150">
    <property type="entry name" value="SULFATASE MODIFYING FACTOR 1, 2"/>
    <property type="match status" value="1"/>
</dbReference>
<dbReference type="InterPro" id="IPR005532">
    <property type="entry name" value="SUMF_dom"/>
</dbReference>
<evidence type="ECO:0000259" key="2">
    <source>
        <dbReference type="Pfam" id="PF03781"/>
    </source>
</evidence>
<keyword evidence="1" id="KW-0732">Signal</keyword>
<evidence type="ECO:0000313" key="4">
    <source>
        <dbReference type="Proteomes" id="UP000318704"/>
    </source>
</evidence>
<accession>A0A517VTB4</accession>
<dbReference type="Pfam" id="PF03781">
    <property type="entry name" value="FGE-sulfatase"/>
    <property type="match status" value="1"/>
</dbReference>
<organism evidence="3 4">
    <name type="scientific">Gimesia aquarii</name>
    <dbReference type="NCBI Taxonomy" id="2527964"/>
    <lineage>
        <taxon>Bacteria</taxon>
        <taxon>Pseudomonadati</taxon>
        <taxon>Planctomycetota</taxon>
        <taxon>Planctomycetia</taxon>
        <taxon>Planctomycetales</taxon>
        <taxon>Planctomycetaceae</taxon>
        <taxon>Gimesia</taxon>
    </lineage>
</organism>
<dbReference type="GO" id="GO:0120147">
    <property type="term" value="F:formylglycine-generating oxidase activity"/>
    <property type="evidence" value="ECO:0007669"/>
    <property type="project" value="TreeGrafter"/>
</dbReference>
<feature type="domain" description="Sulfatase-modifying factor enzyme-like" evidence="2">
    <location>
        <begin position="71"/>
        <end position="303"/>
    </location>
</feature>
<dbReference type="GO" id="GO:0004674">
    <property type="term" value="F:protein serine/threonine kinase activity"/>
    <property type="evidence" value="ECO:0007669"/>
    <property type="project" value="UniProtKB-EC"/>
</dbReference>
<dbReference type="PANTHER" id="PTHR23150:SF19">
    <property type="entry name" value="FORMYLGLYCINE-GENERATING ENZYME"/>
    <property type="match status" value="1"/>
</dbReference>